<gene>
    <name evidence="1" type="ORF">CONLIGDRAFT_205862</name>
</gene>
<dbReference type="EMBL" id="KV875094">
    <property type="protein sequence ID" value="OIW34015.1"/>
    <property type="molecule type" value="Genomic_DNA"/>
</dbReference>
<evidence type="ECO:0000313" key="2">
    <source>
        <dbReference type="Proteomes" id="UP000182658"/>
    </source>
</evidence>
<reference evidence="1 2" key="1">
    <citation type="submission" date="2016-10" db="EMBL/GenBank/DDBJ databases">
        <title>Draft genome sequence of Coniochaeta ligniaria NRRL30616, a lignocellulolytic fungus for bioabatement of inhibitors in plant biomass hydrolysates.</title>
        <authorList>
            <consortium name="DOE Joint Genome Institute"/>
            <person name="Jimenez D.J."/>
            <person name="Hector R.E."/>
            <person name="Riley R."/>
            <person name="Sun H."/>
            <person name="Grigoriev I.V."/>
            <person name="Van Elsas J.D."/>
            <person name="Nichols N.N."/>
        </authorList>
    </citation>
    <scope>NUCLEOTIDE SEQUENCE [LARGE SCALE GENOMIC DNA]</scope>
    <source>
        <strain evidence="1 2">NRRL 30616</strain>
    </source>
</reference>
<keyword evidence="2" id="KW-1185">Reference proteome</keyword>
<protein>
    <submittedName>
        <fullName evidence="1">Uncharacterized protein</fullName>
    </submittedName>
</protein>
<name>A0A1J7J1T8_9PEZI</name>
<accession>A0A1J7J1T8</accession>
<proteinExistence type="predicted"/>
<dbReference type="InParanoid" id="A0A1J7J1T8"/>
<evidence type="ECO:0000313" key="1">
    <source>
        <dbReference type="EMBL" id="OIW34015.1"/>
    </source>
</evidence>
<dbReference type="Proteomes" id="UP000182658">
    <property type="component" value="Unassembled WGS sequence"/>
</dbReference>
<organism evidence="1 2">
    <name type="scientific">Coniochaeta ligniaria NRRL 30616</name>
    <dbReference type="NCBI Taxonomy" id="1408157"/>
    <lineage>
        <taxon>Eukaryota</taxon>
        <taxon>Fungi</taxon>
        <taxon>Dikarya</taxon>
        <taxon>Ascomycota</taxon>
        <taxon>Pezizomycotina</taxon>
        <taxon>Sordariomycetes</taxon>
        <taxon>Sordariomycetidae</taxon>
        <taxon>Coniochaetales</taxon>
        <taxon>Coniochaetaceae</taxon>
        <taxon>Coniochaeta</taxon>
    </lineage>
</organism>
<dbReference type="AlphaFoldDB" id="A0A1J7J1T8"/>
<sequence length="202" mass="22383">MDDFPDERRRRDLLRRKVRNAIGNGLVGVALGEEVHTSLVSRQLSTTARYPRYLTLPSSAAPLLLIPQLFQRSLSHLQLPSESESDYYQPSLRALARLAVHEVDPILPTILPKVRILFVHYRPGSLCRASGASIACNLQAPVPLASKCSATPGFIISVARCLNWDRTILLCFLVHSAVPRITERQNTLPLKSNRLSTALASP</sequence>